<dbReference type="RefSeq" id="WP_271428971.1">
    <property type="nucleotide sequence ID" value="NZ_JAQIPB010000007.1"/>
</dbReference>
<evidence type="ECO:0000313" key="4">
    <source>
        <dbReference type="Proteomes" id="UP001212602"/>
    </source>
</evidence>
<feature type="chain" id="PRO_5041932585" evidence="2">
    <location>
        <begin position="28"/>
        <end position="349"/>
    </location>
</feature>
<dbReference type="CDD" id="cd13665">
    <property type="entry name" value="PBP2_TRAP_Dctp3_4"/>
    <property type="match status" value="1"/>
</dbReference>
<dbReference type="NCBIfam" id="NF037995">
    <property type="entry name" value="TRAP_S1"/>
    <property type="match status" value="1"/>
</dbReference>
<reference evidence="3" key="1">
    <citation type="submission" date="2023-01" db="EMBL/GenBank/DDBJ databases">
        <title>Xenophilus mangrovi sp. nov., isolated from soil of Mangrove nature reserve.</title>
        <authorList>
            <person name="Xu S."/>
            <person name="Liu Z."/>
            <person name="Xu Y."/>
        </authorList>
    </citation>
    <scope>NUCLEOTIDE SEQUENCE</scope>
    <source>
        <strain evidence="3">YW8</strain>
    </source>
</reference>
<keyword evidence="4" id="KW-1185">Reference proteome</keyword>
<comment type="caution">
    <text evidence="3">The sequence shown here is derived from an EMBL/GenBank/DDBJ whole genome shotgun (WGS) entry which is preliminary data.</text>
</comment>
<dbReference type="GO" id="GO:0055085">
    <property type="term" value="P:transmembrane transport"/>
    <property type="evidence" value="ECO:0007669"/>
    <property type="project" value="InterPro"/>
</dbReference>
<dbReference type="AlphaFoldDB" id="A0AAE3NCC2"/>
<organism evidence="3 4">
    <name type="scientific">Xenophilus arseniciresistens</name>
    <dbReference type="NCBI Taxonomy" id="1283306"/>
    <lineage>
        <taxon>Bacteria</taxon>
        <taxon>Pseudomonadati</taxon>
        <taxon>Pseudomonadota</taxon>
        <taxon>Betaproteobacteria</taxon>
        <taxon>Burkholderiales</taxon>
        <taxon>Comamonadaceae</taxon>
        <taxon>Xenophilus</taxon>
    </lineage>
</organism>
<evidence type="ECO:0000313" key="3">
    <source>
        <dbReference type="EMBL" id="MDA7417732.1"/>
    </source>
</evidence>
<evidence type="ECO:0000256" key="2">
    <source>
        <dbReference type="SAM" id="SignalP"/>
    </source>
</evidence>
<sequence length="349" mass="37884">MRIQTNALLAGLVVAATGLLCALPAAAQQNKPVELAYSSWIPPTHVLMKNFMIPWGQEVEKATEGRVKINFLPKAVTNPVGHLDAVRRGAVDLAFVSHSYYPGRFDLMKLPTLPFSGNSAEANSLATWRIYDKYLRAANEHRGVKLLGVYGHGPGGVYTTKTKVEKIEDFKGLKVRIGGGMSADVATALEANAIVKPAPESYELLSTGVVDGVFFPPESVTSFRLDEVIKFATTFPGGLYSDSHGIVMNEKAFERLEPRDRETLMKLSGEHIARMGGKAWGDEDKAALAKLKAAKVSFTEASPKLIADVKARTAKFEQEWLDAAKKAGLDGPKVLADFRAELKRAEAGN</sequence>
<accession>A0AAE3NCC2</accession>
<proteinExistence type="predicted"/>
<name>A0AAE3NCC2_9BURK</name>
<dbReference type="PANTHER" id="PTHR33376:SF15">
    <property type="entry name" value="BLL6794 PROTEIN"/>
    <property type="match status" value="1"/>
</dbReference>
<dbReference type="EMBL" id="JAQIPB010000007">
    <property type="protein sequence ID" value="MDA7417732.1"/>
    <property type="molecule type" value="Genomic_DNA"/>
</dbReference>
<feature type="signal peptide" evidence="2">
    <location>
        <begin position="1"/>
        <end position="27"/>
    </location>
</feature>
<dbReference type="InterPro" id="IPR018389">
    <property type="entry name" value="DctP_fam"/>
</dbReference>
<keyword evidence="1 2" id="KW-0732">Signal</keyword>
<dbReference type="InterPro" id="IPR038404">
    <property type="entry name" value="TRAP_DctP_sf"/>
</dbReference>
<dbReference type="Proteomes" id="UP001212602">
    <property type="component" value="Unassembled WGS sequence"/>
</dbReference>
<gene>
    <name evidence="3" type="ORF">PGB34_15320</name>
</gene>
<dbReference type="PANTHER" id="PTHR33376">
    <property type="match status" value="1"/>
</dbReference>
<evidence type="ECO:0000256" key="1">
    <source>
        <dbReference type="ARBA" id="ARBA00022729"/>
    </source>
</evidence>
<dbReference type="Gene3D" id="3.40.190.170">
    <property type="entry name" value="Bacterial extracellular solute-binding protein, family 7"/>
    <property type="match status" value="1"/>
</dbReference>
<dbReference type="Pfam" id="PF03480">
    <property type="entry name" value="DctP"/>
    <property type="match status" value="1"/>
</dbReference>
<protein>
    <submittedName>
        <fullName evidence="3">TRAP transporter substrate-binding protein</fullName>
    </submittedName>
</protein>